<evidence type="ECO:0000313" key="4">
    <source>
        <dbReference type="EMBL" id="PVU94073.1"/>
    </source>
</evidence>
<dbReference type="PANTHER" id="PTHR23176">
    <property type="entry name" value="RHO/RAC/CDC GTPASE-ACTIVATING PROTEIN"/>
    <property type="match status" value="1"/>
</dbReference>
<feature type="region of interest" description="Disordered" evidence="2">
    <location>
        <begin position="891"/>
        <end position="918"/>
    </location>
</feature>
<comment type="caution">
    <text evidence="4">The sequence shown here is derived from an EMBL/GenBank/DDBJ whole genome shotgun (WGS) entry which is preliminary data.</text>
</comment>
<feature type="compositionally biased region" description="Polar residues" evidence="2">
    <location>
        <begin position="893"/>
        <end position="918"/>
    </location>
</feature>
<dbReference type="EMBL" id="MBFR01000102">
    <property type="protein sequence ID" value="PVU94073.1"/>
    <property type="molecule type" value="Genomic_DNA"/>
</dbReference>
<feature type="compositionally biased region" description="Polar residues" evidence="2">
    <location>
        <begin position="467"/>
        <end position="476"/>
    </location>
</feature>
<dbReference type="GO" id="GO:0005096">
    <property type="term" value="F:GTPase activator activity"/>
    <property type="evidence" value="ECO:0007669"/>
    <property type="project" value="UniProtKB-KW"/>
</dbReference>
<evidence type="ECO:0000256" key="1">
    <source>
        <dbReference type="ARBA" id="ARBA00022468"/>
    </source>
</evidence>
<dbReference type="InterPro" id="IPR050729">
    <property type="entry name" value="Rho-GAP"/>
</dbReference>
<gene>
    <name evidence="4" type="ORF">BB561_002815</name>
</gene>
<dbReference type="Gene3D" id="1.10.555.10">
    <property type="entry name" value="Rho GTPase activation protein"/>
    <property type="match status" value="1"/>
</dbReference>
<dbReference type="InterPro" id="IPR008936">
    <property type="entry name" value="Rho_GTPase_activation_prot"/>
</dbReference>
<feature type="compositionally biased region" description="Low complexity" evidence="2">
    <location>
        <begin position="436"/>
        <end position="466"/>
    </location>
</feature>
<feature type="region of interest" description="Disordered" evidence="2">
    <location>
        <begin position="423"/>
        <end position="476"/>
    </location>
</feature>
<proteinExistence type="predicted"/>
<organism evidence="4 5">
    <name type="scientific">Smittium simulii</name>
    <dbReference type="NCBI Taxonomy" id="133385"/>
    <lineage>
        <taxon>Eukaryota</taxon>
        <taxon>Fungi</taxon>
        <taxon>Fungi incertae sedis</taxon>
        <taxon>Zoopagomycota</taxon>
        <taxon>Kickxellomycotina</taxon>
        <taxon>Harpellomycetes</taxon>
        <taxon>Harpellales</taxon>
        <taxon>Legeriomycetaceae</taxon>
        <taxon>Smittium</taxon>
    </lineage>
</organism>
<dbReference type="GO" id="GO:0007165">
    <property type="term" value="P:signal transduction"/>
    <property type="evidence" value="ECO:0007669"/>
    <property type="project" value="InterPro"/>
</dbReference>
<dbReference type="STRING" id="133385.A0A2T9YNZ5"/>
<feature type="compositionally biased region" description="Basic and acidic residues" evidence="2">
    <location>
        <begin position="1157"/>
        <end position="1169"/>
    </location>
</feature>
<evidence type="ECO:0000313" key="5">
    <source>
        <dbReference type="Proteomes" id="UP000245383"/>
    </source>
</evidence>
<feature type="compositionally biased region" description="Polar residues" evidence="2">
    <location>
        <begin position="1142"/>
        <end position="1156"/>
    </location>
</feature>
<dbReference type="SMART" id="SM00324">
    <property type="entry name" value="RhoGAP"/>
    <property type="match status" value="1"/>
</dbReference>
<dbReference type="Proteomes" id="UP000245383">
    <property type="component" value="Unassembled WGS sequence"/>
</dbReference>
<dbReference type="GO" id="GO:0005737">
    <property type="term" value="C:cytoplasm"/>
    <property type="evidence" value="ECO:0007669"/>
    <property type="project" value="TreeGrafter"/>
</dbReference>
<accession>A0A2T9YNZ5</accession>
<feature type="region of interest" description="Disordered" evidence="2">
    <location>
        <begin position="1135"/>
        <end position="1169"/>
    </location>
</feature>
<dbReference type="SUPFAM" id="SSF48350">
    <property type="entry name" value="GTPase activation domain, GAP"/>
    <property type="match status" value="1"/>
</dbReference>
<evidence type="ECO:0000256" key="2">
    <source>
        <dbReference type="SAM" id="MobiDB-lite"/>
    </source>
</evidence>
<dbReference type="InterPro" id="IPR000198">
    <property type="entry name" value="RhoGAP_dom"/>
</dbReference>
<dbReference type="SUPFAM" id="SSF50729">
    <property type="entry name" value="PH domain-like"/>
    <property type="match status" value="1"/>
</dbReference>
<reference evidence="4 5" key="1">
    <citation type="journal article" date="2018" name="MBio">
        <title>Comparative Genomics Reveals the Core Gene Toolbox for the Fungus-Insect Symbiosis.</title>
        <authorList>
            <person name="Wang Y."/>
            <person name="Stata M."/>
            <person name="Wang W."/>
            <person name="Stajich J.E."/>
            <person name="White M.M."/>
            <person name="Moncalvo J.M."/>
        </authorList>
    </citation>
    <scope>NUCLEOTIDE SEQUENCE [LARGE SCALE GENOMIC DNA]</scope>
    <source>
        <strain evidence="4 5">SWE-8-4</strain>
    </source>
</reference>
<dbReference type="PROSITE" id="PS50238">
    <property type="entry name" value="RHOGAP"/>
    <property type="match status" value="1"/>
</dbReference>
<evidence type="ECO:0000259" key="3">
    <source>
        <dbReference type="PROSITE" id="PS50238"/>
    </source>
</evidence>
<name>A0A2T9YNZ5_9FUNG</name>
<keyword evidence="1" id="KW-0343">GTPase activation</keyword>
<dbReference type="AlphaFoldDB" id="A0A2T9YNZ5"/>
<feature type="region of interest" description="Disordered" evidence="2">
    <location>
        <begin position="791"/>
        <end position="814"/>
    </location>
</feature>
<sequence length="1169" mass="131399">MKRYSGLNTTSGLFLIHKKPASKLTKIDQEFIAWLKQDLLSTNFLQFSVPESNSSSDLLETVPENTANKKVSSKPIVPPKDDLNSYNLELPSNTTQSSQITNFKSQISNIIRELGLQVSQPRQFLRQILEINFSNLIISVIKVRIDNPSKYKSNPLKIYISVNKVLQSSKIKPNNNSESPQVEVLWLIEKSYLELATFFQNFSQNHKLSKKSKLSFDFPSEKLFYFHIPLKLIQAKTRLESFFASVLSVSFTDRSFLFNFLASNVLPANKETIACHIDYLLGCKRGYLVRKDILSGQFKKLYYVCDIKSFSLNCYTHSGGTLVYNLDLSDFNVFATKSAKGSDVAFIDPKTKERLFNHAFQLEQSSKFYKSKNQKIKVSSPITKNQKTGTHTIVYWAESEFDKKEWIFCIKFILSRIYQNSSRNSPNNLPVPVPEPNSESNSKPNSNPNSELNSESNSKPNSEPNSGANSRSNSDIGSQINIKTELEFNSDSLKSITNSDNKEKDILYFDEIVKMTNDSINDLALDSNNPPGSDIVQNHTGVVDFKDNSIVDNKCISSISDDSKNVDTVNTTSSHSGSDFRIDKYNDSNYNEADTTSEVTSKSNLIENNHNLNALTPLASANKLKRQTLFNNHMNKYNQVDSRNPFLKFFSPVLESDLNSGINALEKKSDLHSETTHNLKSKPDHNSLEQAVNSTLILSSDTHGDDLLSKDKEYQHSIDTNSTNAKSNNTSDVSIHDPSFFFNTNIIEFLDHRRRVNTFSTEAFSYVSSNQNVEVAADTADKFTELHAVSNDNSAKQLPTDQNENNSLGEGLYRDPFGRIVREKELEPELPDSTPLVTEDILGNGEAFLLEHTESEKALASKQRPLLSWDKVMRITALKFSKTKKKWADSFEINPNSSQKPENSSKQNKNYDTAANLPSVTPPLTEKITFGSTGILPVFGSSLEVSAQLTHVRKGYILPSVVYRCIEFLDAKNAINEEGIYRLSGSSKTLDILKSKFDKIKDYNLLKISENNFVDPTSNTSNKVIFDVHTIASLLKLYLRNLPTNVLTSKLHKYFSGLSDIKQRESQIKLAGHLVILLPISNFTLLRALFAHLIRVVKNSIVNRMTLRNIGIVFSPTLGIPILGISVRSESVSSVPSSVPSGNSFFDSGNTSSRNSIEQKRRFTEKKSR</sequence>
<dbReference type="Pfam" id="PF00620">
    <property type="entry name" value="RhoGAP"/>
    <property type="match status" value="1"/>
</dbReference>
<keyword evidence="5" id="KW-1185">Reference proteome</keyword>
<feature type="compositionally biased region" description="Polar residues" evidence="2">
    <location>
        <begin position="791"/>
        <end position="808"/>
    </location>
</feature>
<feature type="domain" description="Rho-GAP" evidence="3">
    <location>
        <begin position="947"/>
        <end position="1146"/>
    </location>
</feature>
<dbReference type="OrthoDB" id="185175at2759"/>
<protein>
    <recommendedName>
        <fullName evidence="3">Rho-GAP domain-containing protein</fullName>
    </recommendedName>
</protein>
<dbReference type="PANTHER" id="PTHR23176:SF129">
    <property type="entry name" value="RHO GTPASE ACTIVATING PROTEIN AT 16F, ISOFORM E-RELATED"/>
    <property type="match status" value="1"/>
</dbReference>